<keyword evidence="6" id="KW-0472">Membrane</keyword>
<dbReference type="GO" id="GO:0009279">
    <property type="term" value="C:cell outer membrane"/>
    <property type="evidence" value="ECO:0007669"/>
    <property type="project" value="UniProtKB-SubCell"/>
</dbReference>
<organism evidence="9 10">
    <name type="scientific">Paraflavisolibacter caeni</name>
    <dbReference type="NCBI Taxonomy" id="2982496"/>
    <lineage>
        <taxon>Bacteria</taxon>
        <taxon>Pseudomonadati</taxon>
        <taxon>Bacteroidota</taxon>
        <taxon>Chitinophagia</taxon>
        <taxon>Chitinophagales</taxon>
        <taxon>Chitinophagaceae</taxon>
        <taxon>Paraflavisolibacter</taxon>
    </lineage>
</organism>
<evidence type="ECO:0000256" key="8">
    <source>
        <dbReference type="SAM" id="SignalP"/>
    </source>
</evidence>
<evidence type="ECO:0000256" key="6">
    <source>
        <dbReference type="ARBA" id="ARBA00023136"/>
    </source>
</evidence>
<keyword evidence="5" id="KW-0812">Transmembrane</keyword>
<comment type="caution">
    <text evidence="9">The sequence shown here is derived from an EMBL/GenBank/DDBJ whole genome shotgun (WGS) entry which is preliminary data.</text>
</comment>
<feature type="chain" id="PRO_5040832264" evidence="8">
    <location>
        <begin position="22"/>
        <end position="455"/>
    </location>
</feature>
<dbReference type="RefSeq" id="WP_279299429.1">
    <property type="nucleotide sequence ID" value="NZ_JAOTIF010000026.1"/>
</dbReference>
<evidence type="ECO:0000256" key="4">
    <source>
        <dbReference type="ARBA" id="ARBA00022452"/>
    </source>
</evidence>
<dbReference type="AlphaFoldDB" id="A0A9X3BIV2"/>
<dbReference type="GO" id="GO:0015562">
    <property type="term" value="F:efflux transmembrane transporter activity"/>
    <property type="evidence" value="ECO:0007669"/>
    <property type="project" value="InterPro"/>
</dbReference>
<sequence>MNIKDYRFVFLFLLMTTIAHAQQFDEAFRHLVESAYEKNDSIKVNNIRIQQAKIDEQTTRYNYLPRLSGNATYTRLNDDIIFPQNLQALLLGAQRVLVKEGAGIPFNSQLPSSIKLQPVPPVQDKNILKVTGNTQWVLFSGFKVENGIKAYQHQQKAISYGNEKQMSRLLIDIADLYDKLALLYASDSVIKSSQAILDEQSRFVEGAIKNGLATPLERKKIELARQKLQLRIVENEGSRITLMERLHQLTGVDFPTLSNLHPNLRPMLLTNDTAIAERPEIKSLNEAIKATHYKEKAELSDYIPKLAAFGQYEFRDKSLSMFDPRWYAGLKLQWNLFDGFTARNNARKAALDRKAYEVQKQAVEELVELGQARSRQELRTANQKVNMVNAQEALAKETLDFVSKQYKNGLTNLTEFLNALNDLEKARFDLQQAFYEQRKASLQLLDVNGTLLNNF</sequence>
<name>A0A9X3BIV2_9BACT</name>
<keyword evidence="10" id="KW-1185">Reference proteome</keyword>
<keyword evidence="7" id="KW-0998">Cell outer membrane</keyword>
<dbReference type="InterPro" id="IPR003423">
    <property type="entry name" value="OMP_efflux"/>
</dbReference>
<evidence type="ECO:0000313" key="10">
    <source>
        <dbReference type="Proteomes" id="UP001155483"/>
    </source>
</evidence>
<dbReference type="EMBL" id="JAOTIF010000026">
    <property type="protein sequence ID" value="MCU7551992.1"/>
    <property type="molecule type" value="Genomic_DNA"/>
</dbReference>
<proteinExistence type="inferred from homology"/>
<comment type="similarity">
    <text evidence="2">Belongs to the outer membrane factor (OMF) (TC 1.B.17) family.</text>
</comment>
<dbReference type="SUPFAM" id="SSF56954">
    <property type="entry name" value="Outer membrane efflux proteins (OEP)"/>
    <property type="match status" value="1"/>
</dbReference>
<dbReference type="InterPro" id="IPR051906">
    <property type="entry name" value="TolC-like"/>
</dbReference>
<comment type="subcellular location">
    <subcellularLocation>
        <location evidence="1">Cell outer membrane</location>
    </subcellularLocation>
</comment>
<keyword evidence="4" id="KW-1134">Transmembrane beta strand</keyword>
<accession>A0A9X3BIV2</accession>
<reference evidence="9" key="2">
    <citation type="submission" date="2023-04" db="EMBL/GenBank/DDBJ databases">
        <title>Paracnuella aquatica gen. nov., sp. nov., a member of the family Chitinophagaceae isolated from a hot spring.</title>
        <authorList>
            <person name="Wang C."/>
        </authorList>
    </citation>
    <scope>NUCLEOTIDE SEQUENCE</scope>
    <source>
        <strain evidence="9">LB-8</strain>
    </source>
</reference>
<dbReference type="GO" id="GO:0015288">
    <property type="term" value="F:porin activity"/>
    <property type="evidence" value="ECO:0007669"/>
    <property type="project" value="TreeGrafter"/>
</dbReference>
<feature type="signal peptide" evidence="8">
    <location>
        <begin position="1"/>
        <end position="21"/>
    </location>
</feature>
<dbReference type="PANTHER" id="PTHR30026:SF20">
    <property type="entry name" value="OUTER MEMBRANE PROTEIN TOLC"/>
    <property type="match status" value="1"/>
</dbReference>
<dbReference type="Gene3D" id="1.20.1600.10">
    <property type="entry name" value="Outer membrane efflux proteins (OEP)"/>
    <property type="match status" value="1"/>
</dbReference>
<evidence type="ECO:0000256" key="5">
    <source>
        <dbReference type="ARBA" id="ARBA00022692"/>
    </source>
</evidence>
<evidence type="ECO:0000256" key="2">
    <source>
        <dbReference type="ARBA" id="ARBA00007613"/>
    </source>
</evidence>
<protein>
    <submittedName>
        <fullName evidence="9">TolC family protein</fullName>
    </submittedName>
</protein>
<dbReference type="Pfam" id="PF02321">
    <property type="entry name" value="OEP"/>
    <property type="match status" value="1"/>
</dbReference>
<evidence type="ECO:0000256" key="1">
    <source>
        <dbReference type="ARBA" id="ARBA00004442"/>
    </source>
</evidence>
<dbReference type="PANTHER" id="PTHR30026">
    <property type="entry name" value="OUTER MEMBRANE PROTEIN TOLC"/>
    <property type="match status" value="1"/>
</dbReference>
<dbReference type="Proteomes" id="UP001155483">
    <property type="component" value="Unassembled WGS sequence"/>
</dbReference>
<dbReference type="GO" id="GO:1990281">
    <property type="term" value="C:efflux pump complex"/>
    <property type="evidence" value="ECO:0007669"/>
    <property type="project" value="TreeGrafter"/>
</dbReference>
<gene>
    <name evidence="9" type="ORF">OCK74_22925</name>
</gene>
<evidence type="ECO:0000256" key="7">
    <source>
        <dbReference type="ARBA" id="ARBA00023237"/>
    </source>
</evidence>
<evidence type="ECO:0000256" key="3">
    <source>
        <dbReference type="ARBA" id="ARBA00022448"/>
    </source>
</evidence>
<evidence type="ECO:0000313" key="9">
    <source>
        <dbReference type="EMBL" id="MCU7551992.1"/>
    </source>
</evidence>
<reference evidence="9" key="1">
    <citation type="submission" date="2022-09" db="EMBL/GenBank/DDBJ databases">
        <authorList>
            <person name="Yuan C."/>
            <person name="Ke Z."/>
        </authorList>
    </citation>
    <scope>NUCLEOTIDE SEQUENCE</scope>
    <source>
        <strain evidence="9">LB-8</strain>
    </source>
</reference>
<keyword evidence="8" id="KW-0732">Signal</keyword>
<keyword evidence="3" id="KW-0813">Transport</keyword>